<protein>
    <submittedName>
        <fullName evidence="2">Uncharacterized protein</fullName>
    </submittedName>
</protein>
<keyword evidence="3" id="KW-1185">Reference proteome</keyword>
<dbReference type="RefSeq" id="WP_308913365.1">
    <property type="nucleotide sequence ID" value="NZ_JAVGVR010000001.1"/>
</dbReference>
<dbReference type="Proteomes" id="UP001178888">
    <property type="component" value="Unassembled WGS sequence"/>
</dbReference>
<feature type="compositionally biased region" description="Basic and acidic residues" evidence="1">
    <location>
        <begin position="28"/>
        <end position="38"/>
    </location>
</feature>
<evidence type="ECO:0000313" key="3">
    <source>
        <dbReference type="Proteomes" id="UP001178888"/>
    </source>
</evidence>
<name>A0AA90R219_9BACI</name>
<sequence length="54" mass="6198">MLTHFLREWVDSRKQFSVMPEYGAGESPQERSDEEAPRHVCGPLVPGTEINRQV</sequence>
<comment type="caution">
    <text evidence="2">The sequence shown here is derived from an EMBL/GenBank/DDBJ whole genome shotgun (WGS) entry which is preliminary data.</text>
</comment>
<feature type="region of interest" description="Disordered" evidence="1">
    <location>
        <begin position="20"/>
        <end position="54"/>
    </location>
</feature>
<evidence type="ECO:0000256" key="1">
    <source>
        <dbReference type="SAM" id="MobiDB-lite"/>
    </source>
</evidence>
<accession>A0AA90R219</accession>
<dbReference type="EMBL" id="JAVGVR010000001">
    <property type="protein sequence ID" value="MDQ6597785.1"/>
    <property type="molecule type" value="Genomic_DNA"/>
</dbReference>
<organism evidence="2 3">
    <name type="scientific">Bacillus salipaludis</name>
    <dbReference type="NCBI Taxonomy" id="2547811"/>
    <lineage>
        <taxon>Bacteria</taxon>
        <taxon>Bacillati</taxon>
        <taxon>Bacillota</taxon>
        <taxon>Bacilli</taxon>
        <taxon>Bacillales</taxon>
        <taxon>Bacillaceae</taxon>
        <taxon>Bacillus</taxon>
    </lineage>
</organism>
<dbReference type="AlphaFoldDB" id="A0AA90R219"/>
<gene>
    <name evidence="2" type="ORF">RCG21_15675</name>
</gene>
<proteinExistence type="predicted"/>
<evidence type="ECO:0000313" key="2">
    <source>
        <dbReference type="EMBL" id="MDQ6597785.1"/>
    </source>
</evidence>
<reference evidence="2" key="1">
    <citation type="submission" date="2023-08" db="EMBL/GenBank/DDBJ databases">
        <title>Nitrogen cycling bacteria in agricultural field soils.</title>
        <authorList>
            <person name="Jang J."/>
        </authorList>
    </citation>
    <scope>NUCLEOTIDE SEQUENCE</scope>
    <source>
        <strain evidence="2">PS3-36</strain>
    </source>
</reference>